<sequence>MSQGYREPGQIEESAESGSLRVNVYRYDGLLMQPIAPPSPYYVPGPEHPLSPDYVPSPEHPPLPVETPYVPELKYPKYLATSDDEAPLEDQHLPVDASPIIVSSGYVADSDPDEDPKEDPEDDHADYPANEGDGDDEPSDDDDDDDDTNDEDEEPFEEEEDDKEEEEHLAMADSSVVPIVDLVLLAGDTEAQKTVKPEPSMSASMEACITRHVALLSPLLPVPSPPSPLPLTLTTSLTNTAAPLSYRIVMIRMRAFLPSTSRRTDIPKADVPSQKRTQLTTALGRIEILEARDLEPQEGPVEAGTSWLSCMIIDVVMYGEHDANRSRNGDNNNDSGIGGRRKVTTQRECTYTDFLKCQPMSFLGTEGVVGLTRWLEKIESVFQINNCTVTCQVKFASCTLQGSFLTWWNCYMRVVEHDVAYAMSWAALKRMITDKYFQGEAIKFATKMMDKKMLTHAERQAEHKRKFDDTSRYNQHQQQPFKRNNVARAYTVRLGDKKPYDGTKPLCPKCNYHHDRPCTLKCTNYKKIGHSARDFKSRPAATNNNNQNSQGENTKGITCFECKVQGHYKSYYPNLKNGNQRNRAGNKNVVARSYAVGTAETNPNSNVVSGSSVYSKIDLRSGYHQLRVQEEDISKTTFRIRYEHYEFQVMPFGLTNAPAVFMDLMNQVCKPYLDKFVIVFIDDILIHSKSKQEHKEHLKLIFELLKNEQLYAKFSKCKFWIPKVQFLGHVIDTQGIHVDPIKIESIKD</sequence>
<evidence type="ECO:0000313" key="3">
    <source>
        <dbReference type="EMBL" id="GEU85120.1"/>
    </source>
</evidence>
<keyword evidence="3" id="KW-0695">RNA-directed DNA polymerase</keyword>
<dbReference type="PANTHER" id="PTHR24559">
    <property type="entry name" value="TRANSPOSON TY3-I GAG-POL POLYPROTEIN"/>
    <property type="match status" value="1"/>
</dbReference>
<dbReference type="CDD" id="cd01647">
    <property type="entry name" value="RT_LTR"/>
    <property type="match status" value="1"/>
</dbReference>
<feature type="domain" description="Reverse transcriptase" evidence="2">
    <location>
        <begin position="524"/>
        <end position="731"/>
    </location>
</feature>
<dbReference type="InterPro" id="IPR000477">
    <property type="entry name" value="RT_dom"/>
</dbReference>
<dbReference type="Gene3D" id="3.30.70.270">
    <property type="match status" value="1"/>
</dbReference>
<name>A0A6L2NGG8_TANCI</name>
<evidence type="ECO:0000256" key="1">
    <source>
        <dbReference type="SAM" id="MobiDB-lite"/>
    </source>
</evidence>
<keyword evidence="3" id="KW-0808">Transferase</keyword>
<dbReference type="InterPro" id="IPR043502">
    <property type="entry name" value="DNA/RNA_pol_sf"/>
</dbReference>
<accession>A0A6L2NGG8</accession>
<dbReference type="SUPFAM" id="SSF56672">
    <property type="entry name" value="DNA/RNA polymerases"/>
    <property type="match status" value="1"/>
</dbReference>
<protein>
    <submittedName>
        <fullName evidence="3">Putative reverse transcriptase domain-containing protein</fullName>
    </submittedName>
</protein>
<dbReference type="PANTHER" id="PTHR24559:SF427">
    <property type="entry name" value="RNA-DIRECTED DNA POLYMERASE"/>
    <property type="match status" value="1"/>
</dbReference>
<comment type="caution">
    <text evidence="3">The sequence shown here is derived from an EMBL/GenBank/DDBJ whole genome shotgun (WGS) entry which is preliminary data.</text>
</comment>
<proteinExistence type="predicted"/>
<dbReference type="Gene3D" id="3.10.10.10">
    <property type="entry name" value="HIV Type 1 Reverse Transcriptase, subunit A, domain 1"/>
    <property type="match status" value="1"/>
</dbReference>
<feature type="region of interest" description="Disordered" evidence="1">
    <location>
        <begin position="533"/>
        <end position="552"/>
    </location>
</feature>
<feature type="compositionally biased region" description="Basic and acidic residues" evidence="1">
    <location>
        <begin position="459"/>
        <end position="471"/>
    </location>
</feature>
<feature type="compositionally biased region" description="Acidic residues" evidence="1">
    <location>
        <begin position="132"/>
        <end position="167"/>
    </location>
</feature>
<gene>
    <name evidence="3" type="ORF">Tci_057098</name>
</gene>
<dbReference type="InterPro" id="IPR043128">
    <property type="entry name" value="Rev_trsase/Diguanyl_cyclase"/>
</dbReference>
<dbReference type="AlphaFoldDB" id="A0A6L2NGG8"/>
<dbReference type="PROSITE" id="PS50878">
    <property type="entry name" value="RT_POL"/>
    <property type="match status" value="1"/>
</dbReference>
<evidence type="ECO:0000259" key="2">
    <source>
        <dbReference type="PROSITE" id="PS50878"/>
    </source>
</evidence>
<reference evidence="3" key="1">
    <citation type="journal article" date="2019" name="Sci. Rep.">
        <title>Draft genome of Tanacetum cinerariifolium, the natural source of mosquito coil.</title>
        <authorList>
            <person name="Yamashiro T."/>
            <person name="Shiraishi A."/>
            <person name="Satake H."/>
            <person name="Nakayama K."/>
        </authorList>
    </citation>
    <scope>NUCLEOTIDE SEQUENCE</scope>
</reference>
<keyword evidence="3" id="KW-0548">Nucleotidyltransferase</keyword>
<dbReference type="GO" id="GO:0003964">
    <property type="term" value="F:RNA-directed DNA polymerase activity"/>
    <property type="evidence" value="ECO:0007669"/>
    <property type="project" value="UniProtKB-KW"/>
</dbReference>
<organism evidence="3">
    <name type="scientific">Tanacetum cinerariifolium</name>
    <name type="common">Dalmatian daisy</name>
    <name type="synonym">Chrysanthemum cinerariifolium</name>
    <dbReference type="NCBI Taxonomy" id="118510"/>
    <lineage>
        <taxon>Eukaryota</taxon>
        <taxon>Viridiplantae</taxon>
        <taxon>Streptophyta</taxon>
        <taxon>Embryophyta</taxon>
        <taxon>Tracheophyta</taxon>
        <taxon>Spermatophyta</taxon>
        <taxon>Magnoliopsida</taxon>
        <taxon>eudicotyledons</taxon>
        <taxon>Gunneridae</taxon>
        <taxon>Pentapetalae</taxon>
        <taxon>asterids</taxon>
        <taxon>campanulids</taxon>
        <taxon>Asterales</taxon>
        <taxon>Asteraceae</taxon>
        <taxon>Asteroideae</taxon>
        <taxon>Anthemideae</taxon>
        <taxon>Anthemidinae</taxon>
        <taxon>Tanacetum</taxon>
    </lineage>
</organism>
<feature type="compositionally biased region" description="Pro residues" evidence="1">
    <location>
        <begin position="37"/>
        <end position="49"/>
    </location>
</feature>
<dbReference type="Pfam" id="PF00078">
    <property type="entry name" value="RVT_1"/>
    <property type="match status" value="1"/>
</dbReference>
<feature type="region of interest" description="Disordered" evidence="1">
    <location>
        <begin position="459"/>
        <end position="480"/>
    </location>
</feature>
<feature type="region of interest" description="Disordered" evidence="1">
    <location>
        <begin position="37"/>
        <end position="174"/>
    </location>
</feature>
<feature type="compositionally biased region" description="Acidic residues" evidence="1">
    <location>
        <begin position="110"/>
        <end position="124"/>
    </location>
</feature>
<dbReference type="EMBL" id="BKCJ010009041">
    <property type="protein sequence ID" value="GEU85120.1"/>
    <property type="molecule type" value="Genomic_DNA"/>
</dbReference>
<dbReference type="InterPro" id="IPR053134">
    <property type="entry name" value="RNA-dir_DNA_polymerase"/>
</dbReference>